<accession>A0AAP2D8Q5</accession>
<evidence type="ECO:0000256" key="1">
    <source>
        <dbReference type="SAM" id="SignalP"/>
    </source>
</evidence>
<dbReference type="InterPro" id="IPR011990">
    <property type="entry name" value="TPR-like_helical_dom_sf"/>
</dbReference>
<feature type="chain" id="PRO_5043017590" evidence="1">
    <location>
        <begin position="30"/>
        <end position="217"/>
    </location>
</feature>
<gene>
    <name evidence="2" type="ORF">KK078_07580</name>
</gene>
<dbReference type="EMBL" id="JAHESC010000008">
    <property type="protein sequence ID" value="MBT1686410.1"/>
    <property type="molecule type" value="Genomic_DNA"/>
</dbReference>
<protein>
    <submittedName>
        <fullName evidence="2">Uncharacterized protein</fullName>
    </submittedName>
</protein>
<organism evidence="2 3">
    <name type="scientific">Dawidia soli</name>
    <dbReference type="NCBI Taxonomy" id="2782352"/>
    <lineage>
        <taxon>Bacteria</taxon>
        <taxon>Pseudomonadati</taxon>
        <taxon>Bacteroidota</taxon>
        <taxon>Cytophagia</taxon>
        <taxon>Cytophagales</taxon>
        <taxon>Chryseotaleaceae</taxon>
        <taxon>Dawidia</taxon>
    </lineage>
</organism>
<proteinExistence type="predicted"/>
<feature type="signal peptide" evidence="1">
    <location>
        <begin position="1"/>
        <end position="29"/>
    </location>
</feature>
<dbReference type="SUPFAM" id="SSF48452">
    <property type="entry name" value="TPR-like"/>
    <property type="match status" value="1"/>
</dbReference>
<evidence type="ECO:0000313" key="2">
    <source>
        <dbReference type="EMBL" id="MBT1686410.1"/>
    </source>
</evidence>
<reference evidence="2 3" key="1">
    <citation type="submission" date="2021-05" db="EMBL/GenBank/DDBJ databases">
        <title>A Polyphasic approach of four new species of the genus Ohtaekwangia: Ohtaekwangia histidinii sp. nov., Ohtaekwangia cretensis sp. nov., Ohtaekwangia indiensis sp. nov., Ohtaekwangia reichenbachii sp. nov. from diverse environment.</title>
        <authorList>
            <person name="Octaviana S."/>
        </authorList>
    </citation>
    <scope>NUCLEOTIDE SEQUENCE [LARGE SCALE GENOMIC DNA]</scope>
    <source>
        <strain evidence="2 3">PWU37</strain>
    </source>
</reference>
<dbReference type="AlphaFoldDB" id="A0AAP2D8Q5"/>
<name>A0AAP2D8Q5_9BACT</name>
<dbReference type="RefSeq" id="WP_254089648.1">
    <property type="nucleotide sequence ID" value="NZ_JAHESC010000008.1"/>
</dbReference>
<keyword evidence="3" id="KW-1185">Reference proteome</keyword>
<sequence length="217" mass="24726">MTAYFHKHPVTTLATFLLLLLATAGTTHAQSTDRIKQQEYIQQQEQAKKAMLMRELDSGVYFMDNGQYAAADKKFRYVLENLRSVPSDLTYYFGKNSFHLAQYKQSIDWLNKYIQLKGTNGQYSSDAIQWKKQAEAEYLKEKSKASAKVAEVLSADYDIDCGPTGKVICPVCKGDHVTIKKGPFGDEYKTCQYCNEQGILTCEEYNLLVRGQLKPRN</sequence>
<evidence type="ECO:0000313" key="3">
    <source>
        <dbReference type="Proteomes" id="UP001319180"/>
    </source>
</evidence>
<keyword evidence="1" id="KW-0732">Signal</keyword>
<comment type="caution">
    <text evidence="2">The sequence shown here is derived from an EMBL/GenBank/DDBJ whole genome shotgun (WGS) entry which is preliminary data.</text>
</comment>
<dbReference type="Proteomes" id="UP001319180">
    <property type="component" value="Unassembled WGS sequence"/>
</dbReference>